<organism evidence="2 3">
    <name type="scientific">Trichogramma brassicae</name>
    <dbReference type="NCBI Taxonomy" id="86971"/>
    <lineage>
        <taxon>Eukaryota</taxon>
        <taxon>Metazoa</taxon>
        <taxon>Ecdysozoa</taxon>
        <taxon>Arthropoda</taxon>
        <taxon>Hexapoda</taxon>
        <taxon>Insecta</taxon>
        <taxon>Pterygota</taxon>
        <taxon>Neoptera</taxon>
        <taxon>Endopterygota</taxon>
        <taxon>Hymenoptera</taxon>
        <taxon>Apocrita</taxon>
        <taxon>Proctotrupomorpha</taxon>
        <taxon>Chalcidoidea</taxon>
        <taxon>Trichogrammatidae</taxon>
        <taxon>Trichogramma</taxon>
    </lineage>
</organism>
<accession>A0A6H5I861</accession>
<name>A0A6H5I861_9HYME</name>
<evidence type="ECO:0000313" key="2">
    <source>
        <dbReference type="EMBL" id="CAB0033372.1"/>
    </source>
</evidence>
<evidence type="ECO:0000313" key="3">
    <source>
        <dbReference type="Proteomes" id="UP000479190"/>
    </source>
</evidence>
<feature type="region of interest" description="Disordered" evidence="1">
    <location>
        <begin position="381"/>
        <end position="468"/>
    </location>
</feature>
<dbReference type="OrthoDB" id="7701454at2759"/>
<gene>
    <name evidence="2" type="ORF">TBRA_LOCUS5286</name>
</gene>
<dbReference type="EMBL" id="CADCXV010000707">
    <property type="protein sequence ID" value="CAB0033372.1"/>
    <property type="molecule type" value="Genomic_DNA"/>
</dbReference>
<protein>
    <submittedName>
        <fullName evidence="2">Uncharacterized protein</fullName>
    </submittedName>
</protein>
<dbReference type="Proteomes" id="UP000479190">
    <property type="component" value="Unassembled WGS sequence"/>
</dbReference>
<reference evidence="2 3" key="1">
    <citation type="submission" date="2020-02" db="EMBL/GenBank/DDBJ databases">
        <authorList>
            <person name="Ferguson B K."/>
        </authorList>
    </citation>
    <scope>NUCLEOTIDE SEQUENCE [LARGE SCALE GENOMIC DNA]</scope>
</reference>
<evidence type="ECO:0000256" key="1">
    <source>
        <dbReference type="SAM" id="MobiDB-lite"/>
    </source>
</evidence>
<dbReference type="AlphaFoldDB" id="A0A6H5I861"/>
<sequence>MSRFLIMLLNNFKYTACFGHIDLCARSQCVSNVGVKAATSCRCVHCLKKSIHAHVLAARVLTLSRNYTYRGARININRDIVLRIYTVCNVYTGGWYNALDAIDQKVKVWSVLELPLRKFSKEQSVFCVKLGPLRFNRRFTQCYRVSRSNRTTIQKKDMYRECVVRIRHTFKGEHYIGNAGLNVAQTCMEMGQTWCKEKSVKAQDSKSPLDRVFVRCAHRTNCNVIRASVVNSELRTIEMCMTTFKTTREQSTKNRVIEILHVSKNKACKNYIPQPQGRRFSSRSNSEGFQNKFYLFFNSHFPSVCSSSEMDYSSSLPHSSFLLRGHSIDSVDRPFHPSEWVDVNLEVPCEPRSSVILKVHSAKQQRSACYDFNKSNGLNGSSNGTYTSIISDGAPVPPPRRRRHRDRRPLPPKPDEEPEPLYSQLTDRSRSSGDGTSGLQNSTLANESDEEFVAVSKRAIANPYSNLK</sequence>
<proteinExistence type="predicted"/>
<keyword evidence="3" id="KW-1185">Reference proteome</keyword>